<dbReference type="RefSeq" id="WP_123890221.1">
    <property type="nucleotide sequence ID" value="NZ_RKKU01000017.1"/>
</dbReference>
<gene>
    <name evidence="2" type="ORF">EF096_13450</name>
</gene>
<organism evidence="2 3">
    <name type="scientific">Pseudomonas neustonica</name>
    <dbReference type="NCBI Taxonomy" id="2487346"/>
    <lineage>
        <taxon>Bacteria</taxon>
        <taxon>Pseudomonadati</taxon>
        <taxon>Pseudomonadota</taxon>
        <taxon>Gammaproteobacteria</taxon>
        <taxon>Pseudomonadales</taxon>
        <taxon>Pseudomonadaceae</taxon>
        <taxon>Pseudomonas</taxon>
    </lineage>
</organism>
<dbReference type="GO" id="GO:0016787">
    <property type="term" value="F:hydrolase activity"/>
    <property type="evidence" value="ECO:0007669"/>
    <property type="project" value="UniProtKB-KW"/>
</dbReference>
<feature type="domain" description="AB hydrolase-1" evidence="1">
    <location>
        <begin position="68"/>
        <end position="232"/>
    </location>
</feature>
<dbReference type="Gene3D" id="3.40.50.1820">
    <property type="entry name" value="alpha/beta hydrolase"/>
    <property type="match status" value="1"/>
</dbReference>
<comment type="caution">
    <text evidence="2">The sequence shown here is derived from an EMBL/GenBank/DDBJ whole genome shotgun (WGS) entry which is preliminary data.</text>
</comment>
<sequence>MNPQTSPISQRQNSAENAFTQACIAFSRPRRIAASEAETAALATATRTTHAHEGEDIAVWTWGEGPRVLLVHGWDSRGSHLAGFIQPLLQAGFSVTLFDMPAHGDSAGEHGSVVHSSRALLSLATALADVQAVIAHSMGSAAALIAFCQGLQVQASVHLCGPSSLSTMVKLQARGYGLNPQQSQAFHAWVEQFIGQSTQSVDLESLLDGLRHPALIMHDPEDKVVPFAASMALNQAWSGSQLIETHALGHRRILTDDDVIIGTVAHLAHNVATDQPA</sequence>
<accession>A0ABX9XG10</accession>
<name>A0ABX9XG10_9PSED</name>
<dbReference type="SUPFAM" id="SSF53474">
    <property type="entry name" value="alpha/beta-Hydrolases"/>
    <property type="match status" value="1"/>
</dbReference>
<keyword evidence="2" id="KW-0378">Hydrolase</keyword>
<evidence type="ECO:0000313" key="2">
    <source>
        <dbReference type="EMBL" id="ROZ83154.1"/>
    </source>
</evidence>
<reference evidence="2 3" key="1">
    <citation type="submission" date="2018-11" db="EMBL/GenBank/DDBJ databases">
        <authorList>
            <person name="Jang G.I."/>
            <person name="Hwang C.Y."/>
        </authorList>
    </citation>
    <scope>NUCLEOTIDE SEQUENCE [LARGE SCALE GENOMIC DNA]</scope>
    <source>
        <strain evidence="2 3">SSM26</strain>
    </source>
</reference>
<proteinExistence type="predicted"/>
<dbReference type="InterPro" id="IPR029058">
    <property type="entry name" value="AB_hydrolase_fold"/>
</dbReference>
<dbReference type="Pfam" id="PF12697">
    <property type="entry name" value="Abhydrolase_6"/>
    <property type="match status" value="1"/>
</dbReference>
<dbReference type="Proteomes" id="UP000275199">
    <property type="component" value="Unassembled WGS sequence"/>
</dbReference>
<dbReference type="InterPro" id="IPR000073">
    <property type="entry name" value="AB_hydrolase_1"/>
</dbReference>
<keyword evidence="3" id="KW-1185">Reference proteome</keyword>
<evidence type="ECO:0000313" key="3">
    <source>
        <dbReference type="Proteomes" id="UP000275199"/>
    </source>
</evidence>
<dbReference type="PANTHER" id="PTHR43689">
    <property type="entry name" value="HYDROLASE"/>
    <property type="match status" value="1"/>
</dbReference>
<dbReference type="PANTHER" id="PTHR43689:SF8">
    <property type="entry name" value="ALPHA_BETA-HYDROLASES SUPERFAMILY PROTEIN"/>
    <property type="match status" value="1"/>
</dbReference>
<evidence type="ECO:0000259" key="1">
    <source>
        <dbReference type="Pfam" id="PF12697"/>
    </source>
</evidence>
<protein>
    <submittedName>
        <fullName evidence="2">Alpha/beta hydrolase</fullName>
    </submittedName>
</protein>
<dbReference type="EMBL" id="RKKU01000017">
    <property type="protein sequence ID" value="ROZ83154.1"/>
    <property type="molecule type" value="Genomic_DNA"/>
</dbReference>